<dbReference type="Pfam" id="PF01590">
    <property type="entry name" value="GAF"/>
    <property type="match status" value="1"/>
</dbReference>
<feature type="compositionally biased region" description="Pro residues" evidence="6">
    <location>
        <begin position="341"/>
        <end position="350"/>
    </location>
</feature>
<keyword evidence="5" id="KW-0902">Two-component regulatory system</keyword>
<dbReference type="InterPro" id="IPR003018">
    <property type="entry name" value="GAF"/>
</dbReference>
<dbReference type="Pfam" id="PF00512">
    <property type="entry name" value="HisKA"/>
    <property type="match status" value="1"/>
</dbReference>
<dbReference type="InterPro" id="IPR027417">
    <property type="entry name" value="P-loop_NTPase"/>
</dbReference>
<dbReference type="CDD" id="cd14014">
    <property type="entry name" value="STKc_PknB_like"/>
    <property type="match status" value="1"/>
</dbReference>
<dbReference type="PANTHER" id="PTHR43642">
    <property type="entry name" value="HYBRID SIGNAL TRANSDUCTION HISTIDINE KINASE G"/>
    <property type="match status" value="1"/>
</dbReference>
<evidence type="ECO:0000256" key="5">
    <source>
        <dbReference type="ARBA" id="ARBA00023012"/>
    </source>
</evidence>
<dbReference type="CDD" id="cd00082">
    <property type="entry name" value="HisKA"/>
    <property type="match status" value="1"/>
</dbReference>
<dbReference type="InterPro" id="IPR003661">
    <property type="entry name" value="HisK_dim/P_dom"/>
</dbReference>
<dbReference type="InterPro" id="IPR036097">
    <property type="entry name" value="HisK_dim/P_sf"/>
</dbReference>
<dbReference type="Pfam" id="PF02518">
    <property type="entry name" value="HATPase_c"/>
    <property type="match status" value="1"/>
</dbReference>
<dbReference type="InterPro" id="IPR041664">
    <property type="entry name" value="AAA_16"/>
</dbReference>
<dbReference type="SMART" id="SM00387">
    <property type="entry name" value="HATPase_c"/>
    <property type="match status" value="1"/>
</dbReference>
<feature type="domain" description="Protein kinase" evidence="7">
    <location>
        <begin position="11"/>
        <end position="282"/>
    </location>
</feature>
<dbReference type="SMART" id="SM00220">
    <property type="entry name" value="S_TKc"/>
    <property type="match status" value="1"/>
</dbReference>
<dbReference type="SUPFAM" id="SSF56112">
    <property type="entry name" value="Protein kinase-like (PK-like)"/>
    <property type="match status" value="1"/>
</dbReference>
<keyword evidence="3" id="KW-0597">Phosphoprotein</keyword>
<evidence type="ECO:0000313" key="10">
    <source>
        <dbReference type="Proteomes" id="UP000654482"/>
    </source>
</evidence>
<evidence type="ECO:0000313" key="9">
    <source>
        <dbReference type="EMBL" id="MBE9118140.1"/>
    </source>
</evidence>
<feature type="region of interest" description="Disordered" evidence="6">
    <location>
        <begin position="333"/>
        <end position="352"/>
    </location>
</feature>
<dbReference type="Gene3D" id="3.30.565.10">
    <property type="entry name" value="Histidine kinase-like ATPase, C-terminal domain"/>
    <property type="match status" value="1"/>
</dbReference>
<dbReference type="InterPro" id="IPR036890">
    <property type="entry name" value="HATPase_C_sf"/>
</dbReference>
<dbReference type="SMART" id="SM00388">
    <property type="entry name" value="HisKA"/>
    <property type="match status" value="1"/>
</dbReference>
<dbReference type="GO" id="GO:0005524">
    <property type="term" value="F:ATP binding"/>
    <property type="evidence" value="ECO:0007669"/>
    <property type="project" value="InterPro"/>
</dbReference>
<keyword evidence="4" id="KW-0418">Kinase</keyword>
<dbReference type="InterPro" id="IPR011009">
    <property type="entry name" value="Kinase-like_dom_sf"/>
</dbReference>
<evidence type="ECO:0000256" key="4">
    <source>
        <dbReference type="ARBA" id="ARBA00022777"/>
    </source>
</evidence>
<dbReference type="PANTHER" id="PTHR43642:SF1">
    <property type="entry name" value="HYBRID SIGNAL TRANSDUCTION HISTIDINE KINASE G"/>
    <property type="match status" value="1"/>
</dbReference>
<evidence type="ECO:0000259" key="7">
    <source>
        <dbReference type="PROSITE" id="PS50011"/>
    </source>
</evidence>
<feature type="domain" description="Histidine kinase" evidence="8">
    <location>
        <begin position="1591"/>
        <end position="1848"/>
    </location>
</feature>
<dbReference type="InterPro" id="IPR005467">
    <property type="entry name" value="His_kinase_dom"/>
</dbReference>
<dbReference type="Proteomes" id="UP000654482">
    <property type="component" value="Unassembled WGS sequence"/>
</dbReference>
<dbReference type="InterPro" id="IPR029016">
    <property type="entry name" value="GAF-like_dom_sf"/>
</dbReference>
<dbReference type="InterPro" id="IPR008271">
    <property type="entry name" value="Ser/Thr_kinase_AS"/>
</dbReference>
<dbReference type="PROSITE" id="PS50011">
    <property type="entry name" value="PROTEIN_KINASE_DOM"/>
    <property type="match status" value="1"/>
</dbReference>
<dbReference type="Pfam" id="PF13191">
    <property type="entry name" value="AAA_16"/>
    <property type="match status" value="1"/>
</dbReference>
<evidence type="ECO:0000256" key="2">
    <source>
        <dbReference type="ARBA" id="ARBA00012438"/>
    </source>
</evidence>
<dbReference type="Gene3D" id="3.40.50.300">
    <property type="entry name" value="P-loop containing nucleotide triphosphate hydrolases"/>
    <property type="match status" value="1"/>
</dbReference>
<keyword evidence="4" id="KW-0808">Transferase</keyword>
<name>A0A8J7JE38_9CYAN</name>
<dbReference type="InterPro" id="IPR053159">
    <property type="entry name" value="Hybrid_Histidine_Kinase"/>
</dbReference>
<dbReference type="SUPFAM" id="SSF55781">
    <property type="entry name" value="GAF domain-like"/>
    <property type="match status" value="1"/>
</dbReference>
<dbReference type="PRINTS" id="PR00344">
    <property type="entry name" value="BCTRLSENSOR"/>
</dbReference>
<evidence type="ECO:0000259" key="8">
    <source>
        <dbReference type="PROSITE" id="PS50109"/>
    </source>
</evidence>
<accession>A0A8J7JE38</accession>
<proteinExistence type="predicted"/>
<dbReference type="Gene3D" id="1.10.287.130">
    <property type="match status" value="1"/>
</dbReference>
<dbReference type="SUPFAM" id="SSF52540">
    <property type="entry name" value="P-loop containing nucleoside triphosphate hydrolases"/>
    <property type="match status" value="1"/>
</dbReference>
<dbReference type="PROSITE" id="PS50109">
    <property type="entry name" value="HIS_KIN"/>
    <property type="match status" value="1"/>
</dbReference>
<comment type="caution">
    <text evidence="9">The sequence shown here is derived from an EMBL/GenBank/DDBJ whole genome shotgun (WGS) entry which is preliminary data.</text>
</comment>
<evidence type="ECO:0000256" key="6">
    <source>
        <dbReference type="SAM" id="MobiDB-lite"/>
    </source>
</evidence>
<sequence length="1848" mass="206662">MTNPSIVLPGYQLAEQIYDGSRTLVYRGTRNADEKPVIIKFLRNEYPTFSELVQFRNQYTIAKNLDLLGIVKPLALETYRNGYALVMPDEQAVSLQDWRWGRGDGKTGKREEQLPIADFLKMGIQLADILHGLYQNRVIHKDIKPANILIHQSTKQVKLIDFSISSLLPKETQEIQNPNVLEGTLAYLSPEQTGRMNRGVDYRSDFYSLGVTFYELLKGKLPFNSDDPMELVHCHIAKSPISITSQKIPQTLSDIVMKLMAKNVEDRYQNALGLKYDLEKCLKQWQETGTIEEFELGKRDVRDRFIIPEKLYGREAEVAQLLEAFERISQGSSELSEQPLTPSPSPPVSPPSRSELVLVAGYSGVGKTAVVNEVHKPIVKQRGYFIKGKFDQFNRNIPFSAFVQAFRDLMGQLLSESNTQLEQWKATILSALGENGQVIIDVVPELEQIIGQQPAVTELSGSEAQNRFNRLFSKFVRVFTTKEHPLTIFLDDLQWADSASLSLMKLLMGAKESNYLLTIGAYRDNEVFPAHPLMSALEEIEKAGVAVGTITLTPLTPPHLNQLIADTLNCQAGLAQPLTELVYQKTQGNPFFATQFLKALYEDELIRFDLQIGHWQCDIARVKQLALTDDVVEFMSLQLQKLPQTTQNILKLAACIGNQFDLETLAVVSEQGEAEAATALWRALQEGLVLPQSEVYKFYQSQERDPCRDLPTVTRASSISPEDAVPRTKTALPTQSPHYKFLHDRVQQAAYSLIKAEEKQTTHLKIGQLLLENATEAEREEKIFDIVNQLNISTSLIESESERDRLAQLNLLAGHKAKASTAYAAAKNYLEIGINLLSSNCWQDQYSLTLNLYKSVAETAFLNGHFEAMQQWISTIIENSKTLLDRIEVYETLIYARIAQKEPLEGVKIGVQVLNQLGIKLPENPAEEDIQQAIKDTTACLPAQGIESLAQLPQMRDPKTLAAMKISFALAPAAYVSGSPIFLLNALAEIRNSIAYGNAPTSAAAYAHYGIILCGIMNDIESGYQFGKLALELSGKSNNKALNAKIAMIFGSFIWPWKIPWGNTLNLLQSGYTYGLDSGSLELAAFCRSFEAQSAYFMGQELSELASKCSIYTEQVRQIQQELNITLMEQLHQTILNLQGQSDDPCILVGDVANEIELIPQYQETNNPLALYGVYLHKAILCYLFDRYSEALDCIETASNYIGGVTAQVVIPVSYFYNSLIRLAIAATAPEEERKVHLEMVAANQNKIENWKQHAPQNFQHKYDLVEAEKYRMLGEKMKAMEFYDLAISGAKTNKYLQEEALANELTAKFYLDWGKEKIAQAYMIEAYYCYARWGAKAKTDQLESIYPQFLAPILQQQQPQFDPDSTLTWNATQTITRQSSTKASSTLDFTTALKASQAISEEIQLDSLLSTLMQVVIENAGADKGALILLESGDWVVRAMATLKASSEGDCTIHTVLSCPMEESEEIPSTLVRYVSRTRELLVINDVAADKSFAGDSYFIVQSPQSLMCAPIVRQGRVIGILYLENQSAKESFTRDRVEVLNLLCAQAAISLENAQLYQQARQALTDLQTAQLQLVQNEKMATLGNLVAGVAHEINNPLSFIGGNVDAAKDYIADLFEIIQGYQNELPQTSSELEELLEDLDLEFIEEDLPKLIASMSVGVERIRNISTSLRTFSRADSTEKTAFNLHDGIDSTILILKYRLKANEQRPEIEILKDYGELPEVQCFPGQLNQVFMNLLANAIDAFEEFNIGRSYAEIEANSNQIIIRTEPIEGDSGVIIRIADNGKGMSEEVQKKVFEHLFTTKGVGKGTGLGLSISRQIVEEKHEGKLICTSQLSKGTEFAIYLPL</sequence>
<dbReference type="Pfam" id="PF00069">
    <property type="entry name" value="Pkinase"/>
    <property type="match status" value="1"/>
</dbReference>
<dbReference type="PROSITE" id="PS00108">
    <property type="entry name" value="PROTEIN_KINASE_ST"/>
    <property type="match status" value="1"/>
</dbReference>
<reference evidence="9" key="1">
    <citation type="submission" date="2020-10" db="EMBL/GenBank/DDBJ databases">
        <authorList>
            <person name="Castelo-Branco R."/>
            <person name="Eusebio N."/>
            <person name="Adriana R."/>
            <person name="Vieira A."/>
            <person name="Brugerolle De Fraissinette N."/>
            <person name="Rezende De Castro R."/>
            <person name="Schneider M.P."/>
            <person name="Vasconcelos V."/>
            <person name="Leao P.N."/>
        </authorList>
    </citation>
    <scope>NUCLEOTIDE SEQUENCE</scope>
    <source>
        <strain evidence="9">LEGE 07157</strain>
    </source>
</reference>
<gene>
    <name evidence="9" type="ORF">IQ249_19790</name>
</gene>
<dbReference type="SUPFAM" id="SSF55874">
    <property type="entry name" value="ATPase domain of HSP90 chaperone/DNA topoisomerase II/histidine kinase"/>
    <property type="match status" value="1"/>
</dbReference>
<dbReference type="EC" id="2.7.13.3" evidence="2"/>
<comment type="catalytic activity">
    <reaction evidence="1">
        <text>ATP + protein L-histidine = ADP + protein N-phospho-L-histidine.</text>
        <dbReference type="EC" id="2.7.13.3"/>
    </reaction>
</comment>
<dbReference type="RefSeq" id="WP_194031226.1">
    <property type="nucleotide sequence ID" value="NZ_JADEWZ010000038.1"/>
</dbReference>
<keyword evidence="10" id="KW-1185">Reference proteome</keyword>
<dbReference type="InterPro" id="IPR003594">
    <property type="entry name" value="HATPase_dom"/>
</dbReference>
<evidence type="ECO:0000256" key="3">
    <source>
        <dbReference type="ARBA" id="ARBA00022553"/>
    </source>
</evidence>
<evidence type="ECO:0000256" key="1">
    <source>
        <dbReference type="ARBA" id="ARBA00000085"/>
    </source>
</evidence>
<organism evidence="9 10">
    <name type="scientific">Lusitaniella coriacea LEGE 07157</name>
    <dbReference type="NCBI Taxonomy" id="945747"/>
    <lineage>
        <taxon>Bacteria</taxon>
        <taxon>Bacillati</taxon>
        <taxon>Cyanobacteriota</taxon>
        <taxon>Cyanophyceae</taxon>
        <taxon>Spirulinales</taxon>
        <taxon>Lusitaniellaceae</taxon>
        <taxon>Lusitaniella</taxon>
    </lineage>
</organism>
<dbReference type="GO" id="GO:0000155">
    <property type="term" value="F:phosphorelay sensor kinase activity"/>
    <property type="evidence" value="ECO:0007669"/>
    <property type="project" value="InterPro"/>
</dbReference>
<dbReference type="Gene3D" id="1.10.510.10">
    <property type="entry name" value="Transferase(Phosphotransferase) domain 1"/>
    <property type="match status" value="1"/>
</dbReference>
<dbReference type="InterPro" id="IPR000719">
    <property type="entry name" value="Prot_kinase_dom"/>
</dbReference>
<dbReference type="SMART" id="SM00065">
    <property type="entry name" value="GAF"/>
    <property type="match status" value="1"/>
</dbReference>
<dbReference type="Gene3D" id="3.30.450.40">
    <property type="match status" value="1"/>
</dbReference>
<dbReference type="EMBL" id="JADEWZ010000038">
    <property type="protein sequence ID" value="MBE9118140.1"/>
    <property type="molecule type" value="Genomic_DNA"/>
</dbReference>
<protein>
    <recommendedName>
        <fullName evidence="2">histidine kinase</fullName>
        <ecNumber evidence="2">2.7.13.3</ecNumber>
    </recommendedName>
</protein>
<dbReference type="SUPFAM" id="SSF47384">
    <property type="entry name" value="Homodimeric domain of signal transducing histidine kinase"/>
    <property type="match status" value="1"/>
</dbReference>
<dbReference type="InterPro" id="IPR004358">
    <property type="entry name" value="Sig_transdc_His_kin-like_C"/>
</dbReference>